<protein>
    <recommendedName>
        <fullName evidence="2">ATP-grasp domain-containing protein</fullName>
    </recommendedName>
</protein>
<evidence type="ECO:0000313" key="4">
    <source>
        <dbReference type="Proteomes" id="UP000243799"/>
    </source>
</evidence>
<dbReference type="OrthoDB" id="3373978at2"/>
<feature type="domain" description="ATP-grasp" evidence="2">
    <location>
        <begin position="96"/>
        <end position="293"/>
    </location>
</feature>
<dbReference type="Proteomes" id="UP000243799">
    <property type="component" value="Unassembled WGS sequence"/>
</dbReference>
<evidence type="ECO:0000256" key="1">
    <source>
        <dbReference type="PROSITE-ProRule" id="PRU00409"/>
    </source>
</evidence>
<dbReference type="PANTHER" id="PTHR39217:SF1">
    <property type="entry name" value="GLUTATHIONE SYNTHETASE"/>
    <property type="match status" value="1"/>
</dbReference>
<dbReference type="GO" id="GO:0046872">
    <property type="term" value="F:metal ion binding"/>
    <property type="evidence" value="ECO:0007669"/>
    <property type="project" value="InterPro"/>
</dbReference>
<dbReference type="SUPFAM" id="SSF56059">
    <property type="entry name" value="Glutathione synthetase ATP-binding domain-like"/>
    <property type="match status" value="1"/>
</dbReference>
<evidence type="ECO:0000313" key="3">
    <source>
        <dbReference type="EMBL" id="SFB21196.1"/>
    </source>
</evidence>
<organism evidence="3 4">
    <name type="scientific">Amycolatopsis marina</name>
    <dbReference type="NCBI Taxonomy" id="490629"/>
    <lineage>
        <taxon>Bacteria</taxon>
        <taxon>Bacillati</taxon>
        <taxon>Actinomycetota</taxon>
        <taxon>Actinomycetes</taxon>
        <taxon>Pseudonocardiales</taxon>
        <taxon>Pseudonocardiaceae</taxon>
        <taxon>Amycolatopsis</taxon>
    </lineage>
</organism>
<dbReference type="AlphaFoldDB" id="A0A1I0Z7X1"/>
<dbReference type="InterPro" id="IPR053191">
    <property type="entry name" value="DcsG_Biosynth_Enzyme"/>
</dbReference>
<accession>A0A1I0Z7X1</accession>
<keyword evidence="1" id="KW-0547">Nucleotide-binding</keyword>
<keyword evidence="4" id="KW-1185">Reference proteome</keyword>
<proteinExistence type="predicted"/>
<dbReference type="PANTHER" id="PTHR39217">
    <property type="match status" value="1"/>
</dbReference>
<sequence>MTAATPKVVLAGCAKLPEGDGDESAAVAALRELGVTAEWARWDDPHIDFAAADLVVLRATWDYPDRRTEFLDWCDSVPGLCNPAPVARWNTDKTYLAELAGAGVSIVPTELLSPGSTPHWPDTEFVLKPAVGVGSIGAARFAAASFDAARAHLEVLHGAGHTVLLQPYQSAVDSEGETALVFLGGVFSHAFTKGAMLTGSEVDGTGLFVSERLGVATPDPARRKLAEDALDAAAGLLRLRRSDLLYARVDLVIADDGRPALLELELTEPSLGFRHAEPAAAPRFASAVRARLGG</sequence>
<evidence type="ECO:0000259" key="2">
    <source>
        <dbReference type="PROSITE" id="PS50975"/>
    </source>
</evidence>
<dbReference type="RefSeq" id="WP_091672951.1">
    <property type="nucleotide sequence ID" value="NZ_FOKG01000006.1"/>
</dbReference>
<reference evidence="4" key="1">
    <citation type="submission" date="2016-10" db="EMBL/GenBank/DDBJ databases">
        <authorList>
            <person name="Varghese N."/>
            <person name="Submissions S."/>
        </authorList>
    </citation>
    <scope>NUCLEOTIDE SEQUENCE [LARGE SCALE GENOMIC DNA]</scope>
    <source>
        <strain evidence="4">CGMCC 4.3568</strain>
    </source>
</reference>
<name>A0A1I0Z7X1_9PSEU</name>
<dbReference type="InterPro" id="IPR011761">
    <property type="entry name" value="ATP-grasp"/>
</dbReference>
<gene>
    <name evidence="3" type="ORF">SAMN05216266_106153</name>
</gene>
<keyword evidence="1" id="KW-0067">ATP-binding</keyword>
<dbReference type="STRING" id="490629.SAMN05216266_106153"/>
<dbReference type="PROSITE" id="PS50975">
    <property type="entry name" value="ATP_GRASP"/>
    <property type="match status" value="1"/>
</dbReference>
<dbReference type="EMBL" id="FOKG01000006">
    <property type="protein sequence ID" value="SFB21196.1"/>
    <property type="molecule type" value="Genomic_DNA"/>
</dbReference>
<dbReference type="GO" id="GO:0005524">
    <property type="term" value="F:ATP binding"/>
    <property type="evidence" value="ECO:0007669"/>
    <property type="project" value="UniProtKB-UniRule"/>
</dbReference>